<reference evidence="1" key="1">
    <citation type="submission" date="2014-09" db="EMBL/GenBank/DDBJ databases">
        <title>Draft genome sequence of an oleaginous Mucoromycotina fungus Mucor ambiguus NBRC6742.</title>
        <authorList>
            <person name="Takeda I."/>
            <person name="Yamane N."/>
            <person name="Morita T."/>
            <person name="Tamano K."/>
            <person name="Machida M."/>
            <person name="Baker S."/>
            <person name="Koike H."/>
        </authorList>
    </citation>
    <scope>NUCLEOTIDE SEQUENCE</scope>
    <source>
        <strain evidence="1">NBRC 6742</strain>
    </source>
</reference>
<keyword evidence="2" id="KW-1185">Reference proteome</keyword>
<proteinExistence type="predicted"/>
<dbReference type="OrthoDB" id="2286741at2759"/>
<accession>A0A0C9MLA0</accession>
<evidence type="ECO:0000313" key="1">
    <source>
        <dbReference type="EMBL" id="GAN03897.1"/>
    </source>
</evidence>
<gene>
    <name evidence="1" type="ORF">MAM1_0050d03353</name>
</gene>
<evidence type="ECO:0000313" key="2">
    <source>
        <dbReference type="Proteomes" id="UP000053815"/>
    </source>
</evidence>
<dbReference type="AlphaFoldDB" id="A0A0C9MLA0"/>
<name>A0A0C9MLA0_9FUNG</name>
<sequence length="143" mass="16029">MNIDDIVPSMCLDLPETHMVGPKQMAQQTGLTSYTTSSLVSKKKRTTANHRAMEAEKLLSGCSIRQSTTAKELYRNYREHEQCGESVPSFCYNNNQCKRRWHLELSKRRAHDCIAAAERKASGFKDNGMALVMFVGDRGNGVG</sequence>
<dbReference type="STRING" id="91626.A0A0C9MLA0"/>
<dbReference type="Proteomes" id="UP000053815">
    <property type="component" value="Unassembled WGS sequence"/>
</dbReference>
<organism evidence="1">
    <name type="scientific">Mucor ambiguus</name>
    <dbReference type="NCBI Taxonomy" id="91626"/>
    <lineage>
        <taxon>Eukaryota</taxon>
        <taxon>Fungi</taxon>
        <taxon>Fungi incertae sedis</taxon>
        <taxon>Mucoromycota</taxon>
        <taxon>Mucoromycotina</taxon>
        <taxon>Mucoromycetes</taxon>
        <taxon>Mucorales</taxon>
        <taxon>Mucorineae</taxon>
        <taxon>Mucoraceae</taxon>
        <taxon>Mucor</taxon>
    </lineage>
</organism>
<dbReference type="EMBL" id="DF836339">
    <property type="protein sequence ID" value="GAN03897.1"/>
    <property type="molecule type" value="Genomic_DNA"/>
</dbReference>
<protein>
    <submittedName>
        <fullName evidence="1">Uncharacterized protein</fullName>
    </submittedName>
</protein>